<dbReference type="Gene3D" id="3.20.20.70">
    <property type="entry name" value="Aldolase class I"/>
    <property type="match status" value="1"/>
</dbReference>
<dbReference type="Proteomes" id="UP000321058">
    <property type="component" value="Unassembled WGS sequence"/>
</dbReference>
<comment type="caution">
    <text evidence="4">The sequence shown here is derived from an EMBL/GenBank/DDBJ whole genome shotgun (WGS) entry which is preliminary data.</text>
</comment>
<dbReference type="PANTHER" id="PTHR32332:SF31">
    <property type="entry name" value="2-NITROPROPANE DIOXYGENASE FAMILY, PUTATIVE (AFU_ORTHOLOGUE AFUA_2G09850)-RELATED"/>
    <property type="match status" value="1"/>
</dbReference>
<dbReference type="InterPro" id="IPR013785">
    <property type="entry name" value="Aldolase_TIM"/>
</dbReference>
<protein>
    <submittedName>
        <fullName evidence="4">2-nitropropane dioxygenase</fullName>
    </submittedName>
</protein>
<keyword evidence="2" id="KW-0288">FMN</keyword>
<name>A0A512N2T8_9HYPH</name>
<keyword evidence="3" id="KW-0560">Oxidoreductase</keyword>
<dbReference type="GO" id="GO:0051213">
    <property type="term" value="F:dioxygenase activity"/>
    <property type="evidence" value="ECO:0007669"/>
    <property type="project" value="UniProtKB-KW"/>
</dbReference>
<dbReference type="SUPFAM" id="SSF51412">
    <property type="entry name" value="Inosine monophosphate dehydrogenase (IMPDH)"/>
    <property type="match status" value="1"/>
</dbReference>
<evidence type="ECO:0000256" key="3">
    <source>
        <dbReference type="ARBA" id="ARBA00023002"/>
    </source>
</evidence>
<dbReference type="InterPro" id="IPR004136">
    <property type="entry name" value="NMO"/>
</dbReference>
<gene>
    <name evidence="4" type="ORF">RSO01_04660</name>
</gene>
<evidence type="ECO:0000313" key="5">
    <source>
        <dbReference type="Proteomes" id="UP000321058"/>
    </source>
</evidence>
<keyword evidence="1" id="KW-0285">Flavoprotein</keyword>
<sequence>MARIETALTRALGITHPILLAPMGSAAGGKLAAAVTNAGGLGLIGSGYADAATVSRELVAAGNARVGVGFITWALDAKPEALRATLEAKPMAVMLSFGDPAPYVAQIRDAGAKTICQVQTLAEAEQAVRLGVDVIIAQGRDAGGHSGTTRGTMGFVPAVVDIAGSIPVVAAGGIADGRGLAAVLNLGGSGVSMGTRFTATKESLWDEAMKSRVTASGGDQTAQTRVFDIVRGAPWPAQYPGRALKNDFYLRWHGNEELLQAERTDAEKAYLATKPDDFSARVIWAGEGVDLVKDVPSAVELIERIVDEAASVLARGARMVRPA</sequence>
<evidence type="ECO:0000256" key="1">
    <source>
        <dbReference type="ARBA" id="ARBA00022630"/>
    </source>
</evidence>
<dbReference type="RefSeq" id="WP_147145787.1">
    <property type="nucleotide sequence ID" value="NZ_BKAJ01000007.1"/>
</dbReference>
<accession>A0A512N2T8</accession>
<keyword evidence="4" id="KW-0223">Dioxygenase</keyword>
<dbReference type="EMBL" id="BKAJ01000007">
    <property type="protein sequence ID" value="GEP53300.1"/>
    <property type="molecule type" value="Genomic_DNA"/>
</dbReference>
<dbReference type="AlphaFoldDB" id="A0A512N2T8"/>
<organism evidence="4 5">
    <name type="scientific">Reyranella soli</name>
    <dbReference type="NCBI Taxonomy" id="1230389"/>
    <lineage>
        <taxon>Bacteria</taxon>
        <taxon>Pseudomonadati</taxon>
        <taxon>Pseudomonadota</taxon>
        <taxon>Alphaproteobacteria</taxon>
        <taxon>Hyphomicrobiales</taxon>
        <taxon>Reyranellaceae</taxon>
        <taxon>Reyranella</taxon>
    </lineage>
</organism>
<reference evidence="4 5" key="1">
    <citation type="submission" date="2019-07" db="EMBL/GenBank/DDBJ databases">
        <title>Whole genome shotgun sequence of Reyranella soli NBRC 108950.</title>
        <authorList>
            <person name="Hosoyama A."/>
            <person name="Uohara A."/>
            <person name="Ohji S."/>
            <person name="Ichikawa N."/>
        </authorList>
    </citation>
    <scope>NUCLEOTIDE SEQUENCE [LARGE SCALE GENOMIC DNA]</scope>
    <source>
        <strain evidence="4 5">NBRC 108950</strain>
    </source>
</reference>
<dbReference type="Pfam" id="PF03060">
    <property type="entry name" value="NMO"/>
    <property type="match status" value="2"/>
</dbReference>
<dbReference type="GO" id="GO:0018580">
    <property type="term" value="F:nitronate monooxygenase activity"/>
    <property type="evidence" value="ECO:0007669"/>
    <property type="project" value="InterPro"/>
</dbReference>
<proteinExistence type="predicted"/>
<dbReference type="PANTHER" id="PTHR32332">
    <property type="entry name" value="2-NITROPROPANE DIOXYGENASE"/>
    <property type="match status" value="1"/>
</dbReference>
<evidence type="ECO:0000256" key="2">
    <source>
        <dbReference type="ARBA" id="ARBA00022643"/>
    </source>
</evidence>
<evidence type="ECO:0000313" key="4">
    <source>
        <dbReference type="EMBL" id="GEP53300.1"/>
    </source>
</evidence>
<keyword evidence="5" id="KW-1185">Reference proteome</keyword>
<dbReference type="CDD" id="cd04730">
    <property type="entry name" value="NPD_like"/>
    <property type="match status" value="1"/>
</dbReference>
<dbReference type="OrthoDB" id="9778912at2"/>